<organism evidence="2 3">
    <name type="scientific">Paenibacillus rhizosphaerae</name>
    <dbReference type="NCBI Taxonomy" id="297318"/>
    <lineage>
        <taxon>Bacteria</taxon>
        <taxon>Bacillati</taxon>
        <taxon>Bacillota</taxon>
        <taxon>Bacilli</taxon>
        <taxon>Bacillales</taxon>
        <taxon>Paenibacillaceae</taxon>
        <taxon>Paenibacillus</taxon>
    </lineage>
</organism>
<accession>A0A1R1ESN8</accession>
<dbReference type="Gene3D" id="1.10.150.80">
    <property type="entry name" value="HRDC domain"/>
    <property type="match status" value="1"/>
</dbReference>
<evidence type="ECO:0000313" key="3">
    <source>
        <dbReference type="Proteomes" id="UP000187172"/>
    </source>
</evidence>
<keyword evidence="2" id="KW-0347">Helicase</keyword>
<feature type="domain" description="HRDC" evidence="1">
    <location>
        <begin position="105"/>
        <end position="185"/>
    </location>
</feature>
<evidence type="ECO:0000259" key="1">
    <source>
        <dbReference type="PROSITE" id="PS50967"/>
    </source>
</evidence>
<dbReference type="GO" id="GO:0003676">
    <property type="term" value="F:nucleic acid binding"/>
    <property type="evidence" value="ECO:0007669"/>
    <property type="project" value="InterPro"/>
</dbReference>
<sequence length="335" mass="38965">MQIVFMNRLVKDAGSEGEKLAQVWIGEEEGTWHLGWRDLEMTGEAMDTAWYEGGSWNEMLYIYRHGLAVKLGEGFRPLIDGTFHEEEELKGRSHAVQKLYCYSELHNNEELYAELTAWRRRKAASERKAPYFIASNRVLRLISAFVPHTIEELLQLPGVGESKASEYGADLIEIAGTVQRSHEFPLDWVNDALDDQSYLSWTYKQKEHKYKQDLDKYRTRRTMLKGIYEGMNLQQLEQECGLPRRDLVEALEQLEKEGYDTERLIQSELEEVPNEEQERVWAALEELGDALLKPVLLQVYGEDAASGSGMEQRYERIRLIRIRFRRQPGSRRSVG</sequence>
<comment type="caution">
    <text evidence="2">The sequence shown here is derived from an EMBL/GenBank/DDBJ whole genome shotgun (WGS) entry which is preliminary data.</text>
</comment>
<evidence type="ECO:0000313" key="2">
    <source>
        <dbReference type="EMBL" id="OMF54752.1"/>
    </source>
</evidence>
<keyword evidence="3" id="KW-1185">Reference proteome</keyword>
<keyword evidence="2" id="KW-0067">ATP-binding</keyword>
<gene>
    <name evidence="2" type="ORF">BK138_16525</name>
</gene>
<dbReference type="Pfam" id="PF00570">
    <property type="entry name" value="HRDC"/>
    <property type="match status" value="1"/>
</dbReference>
<reference evidence="2 3" key="1">
    <citation type="submission" date="2016-11" db="EMBL/GenBank/DDBJ databases">
        <title>Paenibacillus species isolates.</title>
        <authorList>
            <person name="Beno S.M."/>
        </authorList>
    </citation>
    <scope>NUCLEOTIDE SEQUENCE [LARGE SCALE GENOMIC DNA]</scope>
    <source>
        <strain evidence="2 3">FSL R5-0378</strain>
    </source>
</reference>
<keyword evidence="2" id="KW-0547">Nucleotide-binding</keyword>
<dbReference type="SMART" id="SM00341">
    <property type="entry name" value="HRDC"/>
    <property type="match status" value="1"/>
</dbReference>
<dbReference type="STRING" id="297318.BK138_16525"/>
<dbReference type="Proteomes" id="UP000187172">
    <property type="component" value="Unassembled WGS sequence"/>
</dbReference>
<dbReference type="GO" id="GO:0004386">
    <property type="term" value="F:helicase activity"/>
    <property type="evidence" value="ECO:0007669"/>
    <property type="project" value="UniProtKB-KW"/>
</dbReference>
<dbReference type="InterPro" id="IPR044876">
    <property type="entry name" value="HRDC_dom_sf"/>
</dbReference>
<dbReference type="RefSeq" id="WP_076170652.1">
    <property type="nucleotide sequence ID" value="NZ_MRTP01000003.1"/>
</dbReference>
<dbReference type="SUPFAM" id="SSF47819">
    <property type="entry name" value="HRDC-like"/>
    <property type="match status" value="1"/>
</dbReference>
<protein>
    <submittedName>
        <fullName evidence="2">Helicase</fullName>
    </submittedName>
</protein>
<dbReference type="GO" id="GO:0000166">
    <property type="term" value="F:nucleotide binding"/>
    <property type="evidence" value="ECO:0007669"/>
    <property type="project" value="InterPro"/>
</dbReference>
<dbReference type="InterPro" id="IPR002121">
    <property type="entry name" value="HRDC_dom"/>
</dbReference>
<proteinExistence type="predicted"/>
<keyword evidence="2" id="KW-0378">Hydrolase</keyword>
<dbReference type="EMBL" id="MRTP01000003">
    <property type="protein sequence ID" value="OMF54752.1"/>
    <property type="molecule type" value="Genomic_DNA"/>
</dbReference>
<dbReference type="InterPro" id="IPR010997">
    <property type="entry name" value="HRDC-like_sf"/>
</dbReference>
<dbReference type="AlphaFoldDB" id="A0A1R1ESN8"/>
<dbReference type="PROSITE" id="PS50967">
    <property type="entry name" value="HRDC"/>
    <property type="match status" value="1"/>
</dbReference>
<name>A0A1R1ESN8_9BACL</name>